<evidence type="ECO:0000256" key="10">
    <source>
        <dbReference type="ARBA" id="ARBA00023242"/>
    </source>
</evidence>
<proteinExistence type="evidence at transcript level"/>
<evidence type="ECO:0000256" key="7">
    <source>
        <dbReference type="ARBA" id="ARBA00023136"/>
    </source>
</evidence>
<evidence type="ECO:0000259" key="13">
    <source>
        <dbReference type="PROSITE" id="PS51005"/>
    </source>
</evidence>
<dbReference type="GO" id="GO:0006355">
    <property type="term" value="P:regulation of DNA-templated transcription"/>
    <property type="evidence" value="ECO:0007669"/>
    <property type="project" value="InterPro"/>
</dbReference>
<keyword evidence="8" id="KW-0010">Activator</keyword>
<feature type="transmembrane region" description="Helical" evidence="12">
    <location>
        <begin position="242"/>
        <end position="261"/>
    </location>
</feature>
<evidence type="ECO:0000256" key="5">
    <source>
        <dbReference type="ARBA" id="ARBA00023015"/>
    </source>
</evidence>
<dbReference type="Pfam" id="PF02365">
    <property type="entry name" value="NAM"/>
    <property type="match status" value="1"/>
</dbReference>
<protein>
    <submittedName>
        <fullName evidence="14">NAC transcription factors 88</fullName>
    </submittedName>
</protein>
<evidence type="ECO:0000256" key="9">
    <source>
        <dbReference type="ARBA" id="ARBA00023163"/>
    </source>
</evidence>
<evidence type="ECO:0000256" key="11">
    <source>
        <dbReference type="SAM" id="MobiDB-lite"/>
    </source>
</evidence>
<keyword evidence="4 12" id="KW-1133">Transmembrane helix</keyword>
<keyword evidence="6" id="KW-0238">DNA-binding</keyword>
<keyword evidence="5" id="KW-0805">Transcription regulation</keyword>
<organism evidence="14">
    <name type="scientific">Manihot esculenta</name>
    <name type="common">Cassava</name>
    <name type="synonym">Jatropha manihot</name>
    <dbReference type="NCBI Taxonomy" id="3983"/>
    <lineage>
        <taxon>Eukaryota</taxon>
        <taxon>Viridiplantae</taxon>
        <taxon>Streptophyta</taxon>
        <taxon>Embryophyta</taxon>
        <taxon>Tracheophyta</taxon>
        <taxon>Spermatophyta</taxon>
        <taxon>Magnoliopsida</taxon>
        <taxon>eudicotyledons</taxon>
        <taxon>Gunneridae</taxon>
        <taxon>Pentapetalae</taxon>
        <taxon>rosids</taxon>
        <taxon>fabids</taxon>
        <taxon>Malpighiales</taxon>
        <taxon>Euphorbiaceae</taxon>
        <taxon>Crotonoideae</taxon>
        <taxon>Manihoteae</taxon>
        <taxon>Manihot</taxon>
    </lineage>
</organism>
<sequence length="264" mass="29574">MGVLSMESLPLGFRFRPTDEELINHYLRLKINGRNSEVEVIPEVDVCKWEPWDLPGLSVIKTDDPEWFFFCPRDRKYPNGQRSNRATDAGYWKATGKDRTIRARKSGCNPTSIGMKKTLVFYRGRAPKGERTNWIMHEYRATLKDLDGSAPGQEDEDEDEEEDEVQSAVAEARDAGYNPDSDKLLAESQLHNSDKGIEIARESSSNLRSRVKHTGKSGGGEIGSSAFLDSAPEDHGHSSSSVYILGVVLVLILFVLLLGIWKCL</sequence>
<dbReference type="EMBL" id="KR605226">
    <property type="protein sequence ID" value="ALC79065.1"/>
    <property type="molecule type" value="mRNA"/>
</dbReference>
<name>A0A0M4FLS3_MANES</name>
<keyword evidence="9" id="KW-0804">Transcription</keyword>
<evidence type="ECO:0000256" key="8">
    <source>
        <dbReference type="ARBA" id="ARBA00023159"/>
    </source>
</evidence>
<dbReference type="InterPro" id="IPR003441">
    <property type="entry name" value="NAC-dom"/>
</dbReference>
<dbReference type="PANTHER" id="PTHR31744">
    <property type="entry name" value="PROTEIN CUP-SHAPED COTYLEDON 2-RELATED"/>
    <property type="match status" value="1"/>
</dbReference>
<dbReference type="AlphaFoldDB" id="A0A0M4FLS3"/>
<accession>A0A0M4FLS3</accession>
<feature type="compositionally biased region" description="Acidic residues" evidence="11">
    <location>
        <begin position="153"/>
        <end position="165"/>
    </location>
</feature>
<dbReference type="PROSITE" id="PS51005">
    <property type="entry name" value="NAC"/>
    <property type="match status" value="1"/>
</dbReference>
<evidence type="ECO:0000256" key="6">
    <source>
        <dbReference type="ARBA" id="ARBA00023125"/>
    </source>
</evidence>
<comment type="subcellular location">
    <subcellularLocation>
        <location evidence="2">Membrane</location>
        <topology evidence="2">Single-pass membrane protein</topology>
    </subcellularLocation>
    <subcellularLocation>
        <location evidence="1">Nucleus</location>
    </subcellularLocation>
</comment>
<dbReference type="Gene3D" id="2.170.150.80">
    <property type="entry name" value="NAC domain"/>
    <property type="match status" value="1"/>
</dbReference>
<dbReference type="SUPFAM" id="SSF101941">
    <property type="entry name" value="NAC domain"/>
    <property type="match status" value="1"/>
</dbReference>
<evidence type="ECO:0000256" key="2">
    <source>
        <dbReference type="ARBA" id="ARBA00004167"/>
    </source>
</evidence>
<evidence type="ECO:0000256" key="3">
    <source>
        <dbReference type="ARBA" id="ARBA00022692"/>
    </source>
</evidence>
<dbReference type="InterPro" id="IPR036093">
    <property type="entry name" value="NAC_dom_sf"/>
</dbReference>
<keyword evidence="7 12" id="KW-0472">Membrane</keyword>
<keyword evidence="10" id="KW-0539">Nucleus</keyword>
<evidence type="ECO:0000313" key="14">
    <source>
        <dbReference type="EMBL" id="ALC79065.1"/>
    </source>
</evidence>
<evidence type="ECO:0000256" key="1">
    <source>
        <dbReference type="ARBA" id="ARBA00004123"/>
    </source>
</evidence>
<reference evidence="14" key="1">
    <citation type="journal article" date="2015" name="PLoS ONE">
        <title>Genome-Wide Identification and Expression Analysis of the NAC Transcription Factor Family in Cassava.</title>
        <authorList>
            <person name="Hu W."/>
            <person name="Wei Y."/>
            <person name="Xia Z."/>
            <person name="Yan Y."/>
            <person name="Hou X."/>
            <person name="Zou M."/>
            <person name="Lu C."/>
            <person name="Wang W."/>
            <person name="Peng M."/>
        </authorList>
    </citation>
    <scope>NUCLEOTIDE SEQUENCE</scope>
    <source>
        <strain evidence="14">MeNAC88</strain>
    </source>
</reference>
<feature type="domain" description="NAC" evidence="13">
    <location>
        <begin position="9"/>
        <end position="172"/>
    </location>
</feature>
<evidence type="ECO:0000256" key="4">
    <source>
        <dbReference type="ARBA" id="ARBA00022989"/>
    </source>
</evidence>
<dbReference type="GO" id="GO:0005634">
    <property type="term" value="C:nucleus"/>
    <property type="evidence" value="ECO:0007669"/>
    <property type="project" value="UniProtKB-SubCell"/>
</dbReference>
<dbReference type="FunFam" id="2.170.150.80:FF:000002">
    <property type="entry name" value="Nac domain-containing protein 86"/>
    <property type="match status" value="1"/>
</dbReference>
<evidence type="ECO:0000256" key="12">
    <source>
        <dbReference type="SAM" id="Phobius"/>
    </source>
</evidence>
<keyword evidence="3 12" id="KW-0812">Transmembrane</keyword>
<dbReference type="PANTHER" id="PTHR31744:SF216">
    <property type="entry name" value="NAC TRANSCRIPTION FACTOR"/>
    <property type="match status" value="1"/>
</dbReference>
<feature type="region of interest" description="Disordered" evidence="11">
    <location>
        <begin position="145"/>
        <end position="165"/>
    </location>
</feature>
<dbReference type="GO" id="GO:0016020">
    <property type="term" value="C:membrane"/>
    <property type="evidence" value="ECO:0007669"/>
    <property type="project" value="UniProtKB-SubCell"/>
</dbReference>
<dbReference type="GO" id="GO:0000976">
    <property type="term" value="F:transcription cis-regulatory region binding"/>
    <property type="evidence" value="ECO:0007669"/>
    <property type="project" value="UniProtKB-ARBA"/>
</dbReference>
<feature type="region of interest" description="Disordered" evidence="11">
    <location>
        <begin position="199"/>
        <end position="225"/>
    </location>
</feature>